<dbReference type="SUPFAM" id="SSF49299">
    <property type="entry name" value="PKD domain"/>
    <property type="match status" value="1"/>
</dbReference>
<protein>
    <submittedName>
        <fullName evidence="3">PKD domain-containing protein</fullName>
    </submittedName>
</protein>
<evidence type="ECO:0000313" key="4">
    <source>
        <dbReference type="Proteomes" id="UP001596074"/>
    </source>
</evidence>
<feature type="chain" id="PRO_5046950449" evidence="1">
    <location>
        <begin position="17"/>
        <end position="661"/>
    </location>
</feature>
<dbReference type="CDD" id="cd00146">
    <property type="entry name" value="PKD"/>
    <property type="match status" value="1"/>
</dbReference>
<proteinExistence type="predicted"/>
<dbReference type="Pfam" id="PF00801">
    <property type="entry name" value="PKD"/>
    <property type="match status" value="1"/>
</dbReference>
<feature type="domain" description="PKD" evidence="2">
    <location>
        <begin position="562"/>
        <end position="634"/>
    </location>
</feature>
<accession>A0ABW0ZS20</accession>
<reference evidence="4" key="1">
    <citation type="journal article" date="2019" name="Int. J. Syst. Evol. Microbiol.">
        <title>The Global Catalogue of Microorganisms (GCM) 10K type strain sequencing project: providing services to taxonomists for standard genome sequencing and annotation.</title>
        <authorList>
            <consortium name="The Broad Institute Genomics Platform"/>
            <consortium name="The Broad Institute Genome Sequencing Center for Infectious Disease"/>
            <person name="Wu L."/>
            <person name="Ma J."/>
        </authorList>
    </citation>
    <scope>NUCLEOTIDE SEQUENCE [LARGE SCALE GENOMIC DNA]</scope>
    <source>
        <strain evidence="4">KCTC 42087</strain>
    </source>
</reference>
<dbReference type="EMBL" id="JBHSON010000012">
    <property type="protein sequence ID" value="MFC5746080.1"/>
    <property type="molecule type" value="Genomic_DNA"/>
</dbReference>
<feature type="signal peptide" evidence="1">
    <location>
        <begin position="1"/>
        <end position="16"/>
    </location>
</feature>
<name>A0ABW0ZS20_9ACTN</name>
<dbReference type="Gene3D" id="2.60.40.10">
    <property type="entry name" value="Immunoglobulins"/>
    <property type="match status" value="1"/>
</dbReference>
<organism evidence="3 4">
    <name type="scientific">Actinomadura rugatobispora</name>
    <dbReference type="NCBI Taxonomy" id="1994"/>
    <lineage>
        <taxon>Bacteria</taxon>
        <taxon>Bacillati</taxon>
        <taxon>Actinomycetota</taxon>
        <taxon>Actinomycetes</taxon>
        <taxon>Streptosporangiales</taxon>
        <taxon>Thermomonosporaceae</taxon>
        <taxon>Actinomadura</taxon>
    </lineage>
</organism>
<dbReference type="RefSeq" id="WP_378281703.1">
    <property type="nucleotide sequence ID" value="NZ_JBHSON010000012.1"/>
</dbReference>
<dbReference type="InterPro" id="IPR000601">
    <property type="entry name" value="PKD_dom"/>
</dbReference>
<keyword evidence="1" id="KW-0732">Signal</keyword>
<sequence>MTALAAVVIPASVATAAEGTAWCRPLTAGGPVFITAACVDPVLDEPYIDADRPGTTTDPATGVTVHYRYVHGGFSGTNARFSLYFPAPGQYRGRFFESTYPTVTQEDAASETVAFAISNGAYVVSTNNGGGVTAAAEVGPYRVNAASAKYSRTVAAKIYRSSVRPRGYLYGASGGAYQTLGGLENSRGVWDGGVPMVPGVPNGIPSSMTAQLLASRVLRDKLPEVAEAVAPGGSGNPYAGLNAEQRTILREVTRLGFPLRGWWQYATLDGGAFQAVQPGVRALDPTYSDDFWSKAGYEGGEPAVRAARVRHDTTATGLVGSPRGLVLADVPEGETAGADLVIASGPAAGKVVPIGRVTGRTLTFGAGADPSVTDQIKPGTSVRIDNSWLMALQYYQRHQVPGPDQYGWNQYRTANGLPAGPQRPTLVGPILAAGAGGAVATGRFHGRMIMLASTMDVQAYPWFADWYHRKVRDADLGGGYRLWYMDNADHDRRGPATSPETDAAAHIVGYDGALQQALLYLDAWVTRGIRPPATTGYGIDPDTQVRLAPTAAQRHGVQPVATLRADPGPHHAGTPVTFSLSAQVPPGAGKIVRVEWDFKGTGTFTASPSPNGSVIHQRATHTFVKPGTYDTVARVTAQQNGDPDTPYGLVQNLAAVRVIVR</sequence>
<dbReference type="InterPro" id="IPR035986">
    <property type="entry name" value="PKD_dom_sf"/>
</dbReference>
<dbReference type="Proteomes" id="UP001596074">
    <property type="component" value="Unassembled WGS sequence"/>
</dbReference>
<evidence type="ECO:0000313" key="3">
    <source>
        <dbReference type="EMBL" id="MFC5746080.1"/>
    </source>
</evidence>
<keyword evidence="4" id="KW-1185">Reference proteome</keyword>
<gene>
    <name evidence="3" type="ORF">ACFPZN_10705</name>
</gene>
<evidence type="ECO:0000259" key="2">
    <source>
        <dbReference type="Pfam" id="PF00801"/>
    </source>
</evidence>
<evidence type="ECO:0000256" key="1">
    <source>
        <dbReference type="SAM" id="SignalP"/>
    </source>
</evidence>
<comment type="caution">
    <text evidence="3">The sequence shown here is derived from an EMBL/GenBank/DDBJ whole genome shotgun (WGS) entry which is preliminary data.</text>
</comment>
<dbReference type="InterPro" id="IPR013783">
    <property type="entry name" value="Ig-like_fold"/>
</dbReference>